<accession>A0A6C0IXS1</accession>
<dbReference type="AlphaFoldDB" id="A0A6C0IXS1"/>
<keyword evidence="1" id="KW-1133">Transmembrane helix</keyword>
<evidence type="ECO:0000313" key="2">
    <source>
        <dbReference type="EMBL" id="QHT97862.1"/>
    </source>
</evidence>
<reference evidence="2" key="1">
    <citation type="journal article" date="2020" name="Nature">
        <title>Giant virus diversity and host interactions through global metagenomics.</title>
        <authorList>
            <person name="Schulz F."/>
            <person name="Roux S."/>
            <person name="Paez-Espino D."/>
            <person name="Jungbluth S."/>
            <person name="Walsh D.A."/>
            <person name="Denef V.J."/>
            <person name="McMahon K.D."/>
            <person name="Konstantinidis K.T."/>
            <person name="Eloe-Fadrosh E.A."/>
            <person name="Kyrpides N.C."/>
            <person name="Woyke T."/>
        </authorList>
    </citation>
    <scope>NUCLEOTIDE SEQUENCE</scope>
    <source>
        <strain evidence="2">GVMAG-M-3300025572-1</strain>
    </source>
</reference>
<keyword evidence="1" id="KW-0472">Membrane</keyword>
<sequence>MKIFLLLLVLVQLSLQQEWTQSLLFQPVLDFSVASNERRTLVVFTTPRGIEYSSSPFTNSIEISNGSSSHPILRVLNDTWILAFINNQYITILRMTEENFGVWDRVLHTPASDRMIALHILYQASADNIVTALWTGPHGLVMFSRSYTDGLTWTTYLDFPFVSSSSLSPSTFINYSSCSMVDLDPYFHLATFTIDGFEILFSSSTLSIIYNTTGTGHPQVAVDNQSILFLSGSGDLVVSNDQGANWSSPIRLVPGSLTLEQTGTWLLLGLNSTVFQSRDGGRTWTSQETGQGPVDKIAGSSSQILALRNESLLLFTPSSPSPSPLPQIVLLNESLLITTPILLNRSLVVEGTLSVGSRLQIEGDLALTENSTLDLTNWTSPIEVSGTFIIGGHLVLPKGTGTVVLIQFNSSRGNFSQISGPRCSRLGYAESSLVVVFDSSCTEPAIQLWMIIVIVVASVVAVAIAVVLFVFFRKKIAPYHDRKHYVPSSKKQQAT</sequence>
<name>A0A6C0IXS1_9ZZZZ</name>
<dbReference type="Gene3D" id="2.130.10.10">
    <property type="entry name" value="YVTN repeat-like/Quinoprotein amine dehydrogenase"/>
    <property type="match status" value="1"/>
</dbReference>
<dbReference type="SUPFAM" id="SSF110296">
    <property type="entry name" value="Oligoxyloglucan reducing end-specific cellobiohydrolase"/>
    <property type="match status" value="1"/>
</dbReference>
<evidence type="ECO:0000256" key="1">
    <source>
        <dbReference type="SAM" id="Phobius"/>
    </source>
</evidence>
<proteinExistence type="predicted"/>
<organism evidence="2">
    <name type="scientific">viral metagenome</name>
    <dbReference type="NCBI Taxonomy" id="1070528"/>
    <lineage>
        <taxon>unclassified sequences</taxon>
        <taxon>metagenomes</taxon>
        <taxon>organismal metagenomes</taxon>
    </lineage>
</organism>
<dbReference type="CDD" id="cd15482">
    <property type="entry name" value="Sialidase_non-viral"/>
    <property type="match status" value="1"/>
</dbReference>
<feature type="transmembrane region" description="Helical" evidence="1">
    <location>
        <begin position="448"/>
        <end position="472"/>
    </location>
</feature>
<dbReference type="InterPro" id="IPR015943">
    <property type="entry name" value="WD40/YVTN_repeat-like_dom_sf"/>
</dbReference>
<protein>
    <submittedName>
        <fullName evidence="2">Uncharacterized protein</fullName>
    </submittedName>
</protein>
<keyword evidence="1" id="KW-0812">Transmembrane</keyword>
<dbReference type="EMBL" id="MN740283">
    <property type="protein sequence ID" value="QHT97862.1"/>
    <property type="molecule type" value="Genomic_DNA"/>
</dbReference>